<dbReference type="Proteomes" id="UP001054252">
    <property type="component" value="Unassembled WGS sequence"/>
</dbReference>
<comment type="caution">
    <text evidence="1">The sequence shown here is derived from an EMBL/GenBank/DDBJ whole genome shotgun (WGS) entry which is preliminary data.</text>
</comment>
<accession>A0AAV5JN35</accession>
<protein>
    <submittedName>
        <fullName evidence="1">Uncharacterized protein</fullName>
    </submittedName>
</protein>
<gene>
    <name evidence="1" type="ORF">SLEP1_g23021</name>
</gene>
<reference evidence="1 2" key="1">
    <citation type="journal article" date="2021" name="Commun. Biol.">
        <title>The genome of Shorea leprosula (Dipterocarpaceae) highlights the ecological relevance of drought in aseasonal tropical rainforests.</title>
        <authorList>
            <person name="Ng K.K.S."/>
            <person name="Kobayashi M.J."/>
            <person name="Fawcett J.A."/>
            <person name="Hatakeyama M."/>
            <person name="Paape T."/>
            <person name="Ng C.H."/>
            <person name="Ang C.C."/>
            <person name="Tnah L.H."/>
            <person name="Lee C.T."/>
            <person name="Nishiyama T."/>
            <person name="Sese J."/>
            <person name="O'Brien M.J."/>
            <person name="Copetti D."/>
            <person name="Mohd Noor M.I."/>
            <person name="Ong R.C."/>
            <person name="Putra M."/>
            <person name="Sireger I.Z."/>
            <person name="Indrioko S."/>
            <person name="Kosugi Y."/>
            <person name="Izuno A."/>
            <person name="Isagi Y."/>
            <person name="Lee S.L."/>
            <person name="Shimizu K.K."/>
        </authorList>
    </citation>
    <scope>NUCLEOTIDE SEQUENCE [LARGE SCALE GENOMIC DNA]</scope>
    <source>
        <strain evidence="1">214</strain>
    </source>
</reference>
<evidence type="ECO:0000313" key="1">
    <source>
        <dbReference type="EMBL" id="GKV11800.1"/>
    </source>
</evidence>
<evidence type="ECO:0000313" key="2">
    <source>
        <dbReference type="Proteomes" id="UP001054252"/>
    </source>
</evidence>
<dbReference type="EMBL" id="BPVZ01000035">
    <property type="protein sequence ID" value="GKV11800.1"/>
    <property type="molecule type" value="Genomic_DNA"/>
</dbReference>
<name>A0AAV5JN35_9ROSI</name>
<dbReference type="AlphaFoldDB" id="A0AAV5JN35"/>
<sequence>MCFSIYQLLICPPVIQLESLPNQELRQIISQLNLEASVYHHNTTSSCSCGRTIGIVSVDSEFEDVEREL</sequence>
<proteinExistence type="predicted"/>
<organism evidence="1 2">
    <name type="scientific">Rubroshorea leprosula</name>
    <dbReference type="NCBI Taxonomy" id="152421"/>
    <lineage>
        <taxon>Eukaryota</taxon>
        <taxon>Viridiplantae</taxon>
        <taxon>Streptophyta</taxon>
        <taxon>Embryophyta</taxon>
        <taxon>Tracheophyta</taxon>
        <taxon>Spermatophyta</taxon>
        <taxon>Magnoliopsida</taxon>
        <taxon>eudicotyledons</taxon>
        <taxon>Gunneridae</taxon>
        <taxon>Pentapetalae</taxon>
        <taxon>rosids</taxon>
        <taxon>malvids</taxon>
        <taxon>Malvales</taxon>
        <taxon>Dipterocarpaceae</taxon>
        <taxon>Rubroshorea</taxon>
    </lineage>
</organism>
<keyword evidence="2" id="KW-1185">Reference proteome</keyword>